<organism evidence="2 3">
    <name type="scientific">Popillia japonica</name>
    <name type="common">Japanese beetle</name>
    <dbReference type="NCBI Taxonomy" id="7064"/>
    <lineage>
        <taxon>Eukaryota</taxon>
        <taxon>Metazoa</taxon>
        <taxon>Ecdysozoa</taxon>
        <taxon>Arthropoda</taxon>
        <taxon>Hexapoda</taxon>
        <taxon>Insecta</taxon>
        <taxon>Pterygota</taxon>
        <taxon>Neoptera</taxon>
        <taxon>Endopterygota</taxon>
        <taxon>Coleoptera</taxon>
        <taxon>Polyphaga</taxon>
        <taxon>Scarabaeiformia</taxon>
        <taxon>Scarabaeidae</taxon>
        <taxon>Rutelinae</taxon>
        <taxon>Popillia</taxon>
    </lineage>
</organism>
<evidence type="ECO:0000259" key="1">
    <source>
        <dbReference type="PROSITE" id="PS50837"/>
    </source>
</evidence>
<dbReference type="InterPro" id="IPR036770">
    <property type="entry name" value="Ankyrin_rpt-contain_sf"/>
</dbReference>
<comment type="caution">
    <text evidence="2">The sequence shown here is derived from an EMBL/GenBank/DDBJ whole genome shotgun (WGS) entry which is preliminary data.</text>
</comment>
<evidence type="ECO:0000313" key="2">
    <source>
        <dbReference type="EMBL" id="KAK9737419.1"/>
    </source>
</evidence>
<sequence length="1545" mass="180645">MDRLQQSSMWLKEECILNFQGKRPNVLIVDCTQDYDSIQDDLWATIDNFREKDRTILIMKDIPEVIHTKYAISVIKKCYSWNELKIDSQKLILGKSIDFQGCNITLKEFISSDKHIIDCFPLEILIQKEKIKIGKALSTTYGYDESYYIARTFNSQIVIKEAIITDELTGLFRDRLAYTEKEFRLICEQYTRSNVHWLTKEPTGQLIWQRSRSSDGFGELYKYIDKHNQRLFLPENIDEFVERARQQKVIIIADTAGMGKTTVLTHVSKLTKEKLPKYWILMLNLSIYTEEFEKQIVKQSEVIEFLIHDLLKFTSSLEKILFRQLFCAGRVILMLDGFDEICPRYKTVITDFLVKLSHSPLEQLWVSTRPHLKVSLEYHLNQLSYGLEPFSVETQVAFLVKFWKKTLKLPVLCEESRMEHYATVLLEKLSRSINDATIIFTGIPLQTRMLAEAFTQEFSDFYFSKSLTTPKLPETLDLLVVYERFLQNKYRIYVAEKNKPPNVNVATKDLVSILKGGMNLRKIHQQLALEVLFPERKEILVRTKKNQSLSQEQLSRIGIVQYVEANRVHFIHRTFAEYYAADFFTNQFINQSSASVHVQQFLLKDVLLQPDSQIIRNFFNGLLTKAECSLSQSVLAQYATQIDGLWRTDSLRYENSNTILYVAVEEKNTAIVKLLLSSLKTGEYTETLRSLLLDHKNFNRINYNRRTAIYQASSDGCLDMLNILWLWAKEAKFNAAAHFVRFFLTKDESSATLWHNTVKRGHVNVFVQLYQWASEVFNSNYLKDLLTGTDMLNKTVWHYAVSSSNIEMFRKLQYVAQEAQLEHEHLKKIFSSTDEHRQSMWHYVASKKGDLKMLDHLMEYAKQLQLSSFELKKIFLSVDKDGRTVWHLAAISGSIQKMRKIWDLAKEISLNQEELKQILLANRDQEICQRVAKMGCADVLLQIWTWAKELEFNNEELKELVFTLDINRPNVWLLALTEGHLSVLELLWDMAQEINIQTIDFQQMLFHSRVLEGNGWFLATVRKPILLIEKLWTYIKAMRINISDLQEIILKKTLWKTSSLQLVAENGDVKMLCKLLELLEEVFTLKQLSDILITRINPTKTLWHYASVKQRTKILNIILEWGSKKLSGELLHDFWKAKAKYEKFILLVSSWKDLPLESILKWSKENLSLEDFKKTILRKHLLGKCAWESTWKCEKRSDIIQILRWCKQNLTALELNQVMRTEDGSAQTLFRLMVEKGWLEIFIDLWDWDVDVEARTAFKYFFISYYFTKDVGTILHCAMRKRDEKTLTNFLSYYFTKDVGTILHCAMRKRDEKTLTNFWKWGQQMRLSKQDYRSLVLTNDPQGDTFGHIAVWVSDKGSIDILVGVLNYAKTVLDTQDLKEFLKKKNFNNQNVLHLIACSKRPSQIIQLLAWCIVNLTGDEFQELMLDRCQQEATTLHVLATNDVKTWFNVIEWLEISVEWNIFTVLFLAVDCRQQNSMKVAKVKIAKGKIEGTIDEELYDKSASLPTWDGLVRLFSSSAINLVLRSDCDLFFSTSPIHLVTGNRY</sequence>
<proteinExistence type="predicted"/>
<evidence type="ECO:0000313" key="3">
    <source>
        <dbReference type="Proteomes" id="UP001458880"/>
    </source>
</evidence>
<dbReference type="PROSITE" id="PS50837">
    <property type="entry name" value="NACHT"/>
    <property type="match status" value="1"/>
</dbReference>
<feature type="domain" description="NACHT" evidence="1">
    <location>
        <begin position="248"/>
        <end position="370"/>
    </location>
</feature>
<dbReference type="SUPFAM" id="SSF48403">
    <property type="entry name" value="Ankyrin repeat"/>
    <property type="match status" value="2"/>
</dbReference>
<dbReference type="SUPFAM" id="SSF52540">
    <property type="entry name" value="P-loop containing nucleoside triphosphate hydrolases"/>
    <property type="match status" value="1"/>
</dbReference>
<dbReference type="SMART" id="SM00248">
    <property type="entry name" value="ANK"/>
    <property type="match status" value="8"/>
</dbReference>
<dbReference type="Proteomes" id="UP001458880">
    <property type="component" value="Unassembled WGS sequence"/>
</dbReference>
<name>A0AAW1LUB2_POPJA</name>
<accession>A0AAW1LUB2</accession>
<dbReference type="PANTHER" id="PTHR24121">
    <property type="entry name" value="NO MECHANORECEPTOR POTENTIAL C, ISOFORM D-RELATED"/>
    <property type="match status" value="1"/>
</dbReference>
<dbReference type="Gene3D" id="3.40.50.300">
    <property type="entry name" value="P-loop containing nucleotide triphosphate hydrolases"/>
    <property type="match status" value="1"/>
</dbReference>
<dbReference type="InterPro" id="IPR027417">
    <property type="entry name" value="P-loop_NTPase"/>
</dbReference>
<dbReference type="InterPro" id="IPR007111">
    <property type="entry name" value="NACHT_NTPase"/>
</dbReference>
<dbReference type="PANTHER" id="PTHR24121:SF23">
    <property type="entry name" value="NO MECHANORECEPTOR POTENTIAL C, ISOFORM H"/>
    <property type="match status" value="1"/>
</dbReference>
<keyword evidence="3" id="KW-1185">Reference proteome</keyword>
<dbReference type="EMBL" id="JASPKY010000100">
    <property type="protein sequence ID" value="KAK9737419.1"/>
    <property type="molecule type" value="Genomic_DNA"/>
</dbReference>
<dbReference type="InterPro" id="IPR002110">
    <property type="entry name" value="Ankyrin_rpt"/>
</dbReference>
<protein>
    <submittedName>
        <fullName evidence="2">NACHT domain</fullName>
    </submittedName>
</protein>
<dbReference type="Gene3D" id="1.25.40.20">
    <property type="entry name" value="Ankyrin repeat-containing domain"/>
    <property type="match status" value="2"/>
</dbReference>
<reference evidence="2 3" key="1">
    <citation type="journal article" date="2024" name="BMC Genomics">
        <title>De novo assembly and annotation of Popillia japonica's genome with initial clues to its potential as an invasive pest.</title>
        <authorList>
            <person name="Cucini C."/>
            <person name="Boschi S."/>
            <person name="Funari R."/>
            <person name="Cardaioli E."/>
            <person name="Iannotti N."/>
            <person name="Marturano G."/>
            <person name="Paoli F."/>
            <person name="Bruttini M."/>
            <person name="Carapelli A."/>
            <person name="Frati F."/>
            <person name="Nardi F."/>
        </authorList>
    </citation>
    <scope>NUCLEOTIDE SEQUENCE [LARGE SCALE GENOMIC DNA]</scope>
    <source>
        <strain evidence="2">DMR45628</strain>
    </source>
</reference>
<dbReference type="Pfam" id="PF05729">
    <property type="entry name" value="NACHT"/>
    <property type="match status" value="1"/>
</dbReference>
<gene>
    <name evidence="2" type="ORF">QE152_g10759</name>
</gene>